<evidence type="ECO:0000259" key="4">
    <source>
        <dbReference type="PROSITE" id="PS50927"/>
    </source>
</evidence>
<evidence type="ECO:0000313" key="5">
    <source>
        <dbReference type="EMBL" id="PQM33271.1"/>
    </source>
</evidence>
<dbReference type="OrthoDB" id="1930390at2759"/>
<dbReference type="CDD" id="cd00028">
    <property type="entry name" value="B_lectin"/>
    <property type="match status" value="1"/>
</dbReference>
<dbReference type="Proteomes" id="UP000250321">
    <property type="component" value="Unassembled WGS sequence"/>
</dbReference>
<accession>A0A314U7P8</accession>
<dbReference type="STRING" id="2094558.A0A314U7P8"/>
<dbReference type="SMART" id="SM00108">
    <property type="entry name" value="B_lectin"/>
    <property type="match status" value="1"/>
</dbReference>
<dbReference type="GO" id="GO:0030246">
    <property type="term" value="F:carbohydrate binding"/>
    <property type="evidence" value="ECO:0007669"/>
    <property type="project" value="UniProtKB-KW"/>
</dbReference>
<keyword evidence="5" id="KW-0808">Transferase</keyword>
<proteinExistence type="predicted"/>
<dbReference type="SUPFAM" id="SSF51110">
    <property type="entry name" value="alpha-D-mannose-specific plant lectins"/>
    <property type="match status" value="2"/>
</dbReference>
<dbReference type="InterPro" id="IPR001480">
    <property type="entry name" value="Bulb-type_lectin_dom"/>
</dbReference>
<dbReference type="AlphaFoldDB" id="A0A314U7P8"/>
<keyword evidence="3" id="KW-0325">Glycoprotein</keyword>
<keyword evidence="2" id="KW-1015">Disulfide bond</keyword>
<keyword evidence="5" id="KW-0418">Kinase</keyword>
<dbReference type="InterPro" id="IPR036426">
    <property type="entry name" value="Bulb-type_lectin_dom_sf"/>
</dbReference>
<dbReference type="PANTHER" id="PTHR47976:SF108">
    <property type="entry name" value="G-TYPE LECTIN S-RECEPTOR-LIKE SERINE_THREONINE-PROTEIN KINASE LECRK1"/>
    <property type="match status" value="1"/>
</dbReference>
<gene>
    <name evidence="5" type="ORF">Pyn_34669</name>
</gene>
<dbReference type="Gene3D" id="2.90.10.10">
    <property type="entry name" value="Bulb-type lectin domain"/>
    <property type="match status" value="2"/>
</dbReference>
<keyword evidence="1" id="KW-0732">Signal</keyword>
<name>A0A314U7P8_PRUYE</name>
<dbReference type="InterPro" id="IPR051343">
    <property type="entry name" value="G-type_lectin_kinases/EP1-like"/>
</dbReference>
<protein>
    <submittedName>
        <fullName evidence="5">G-type lectin S-receptor-like serine/threonine-protein kinase RLK1</fullName>
    </submittedName>
</protein>
<evidence type="ECO:0000313" key="6">
    <source>
        <dbReference type="Proteomes" id="UP000250321"/>
    </source>
</evidence>
<keyword evidence="5" id="KW-0675">Receptor</keyword>
<reference evidence="5 6" key="1">
    <citation type="submission" date="2018-02" db="EMBL/GenBank/DDBJ databases">
        <title>Draft genome of wild Prunus yedoensis var. nudiflora.</title>
        <authorList>
            <person name="Baek S."/>
            <person name="Kim J.-H."/>
            <person name="Choi K."/>
            <person name="Kim G.-B."/>
            <person name="Cho A."/>
            <person name="Jang H."/>
            <person name="Shin C.-H."/>
            <person name="Yu H.-J."/>
            <person name="Mun J.-H."/>
        </authorList>
    </citation>
    <scope>NUCLEOTIDE SEQUENCE [LARGE SCALE GENOMIC DNA]</scope>
    <source>
        <strain evidence="6">cv. Jeju island</strain>
        <tissue evidence="5">Leaf</tissue>
    </source>
</reference>
<organism evidence="5 6">
    <name type="scientific">Prunus yedoensis var. nudiflora</name>
    <dbReference type="NCBI Taxonomy" id="2094558"/>
    <lineage>
        <taxon>Eukaryota</taxon>
        <taxon>Viridiplantae</taxon>
        <taxon>Streptophyta</taxon>
        <taxon>Embryophyta</taxon>
        <taxon>Tracheophyta</taxon>
        <taxon>Spermatophyta</taxon>
        <taxon>Magnoliopsida</taxon>
        <taxon>eudicotyledons</taxon>
        <taxon>Gunneridae</taxon>
        <taxon>Pentapetalae</taxon>
        <taxon>rosids</taxon>
        <taxon>fabids</taxon>
        <taxon>Rosales</taxon>
        <taxon>Rosaceae</taxon>
        <taxon>Amygdaloideae</taxon>
        <taxon>Amygdaleae</taxon>
        <taxon>Prunus</taxon>
    </lineage>
</organism>
<dbReference type="PANTHER" id="PTHR47976">
    <property type="entry name" value="G-TYPE LECTIN S-RECEPTOR-LIKE SERINE/THREONINE-PROTEIN KINASE SD2-5"/>
    <property type="match status" value="1"/>
</dbReference>
<dbReference type="EMBL" id="PJQY01003945">
    <property type="protein sequence ID" value="PQM33271.1"/>
    <property type="molecule type" value="Genomic_DNA"/>
</dbReference>
<dbReference type="PROSITE" id="PS50927">
    <property type="entry name" value="BULB_LECTIN"/>
    <property type="match status" value="1"/>
</dbReference>
<sequence>MILPYSTIAQTSRNISLPSSLTARNDDNSSWPSPSGEFAFGFKQIGKDGFLLAIWFNKIPDRTIVWSANRNDLVQEGSKVELTSDGRLMLSDAEDQQVWSANDSARTEVAYAAMLDTGNFVLANTNSTNLWESFDQPTDTILPTQTLNLNSNLYARYTATNYTSGRFLFTLQSDGNLVLYTTYFPQQFPNFDYWSTQTTDIGFQVIFNQSGFIYLASRNGSVLNTISPHAVSIQNYYQRATLDYDGVLRHYVYPKNASSIAERRPMAWSTPASIPQISACQ</sequence>
<dbReference type="GO" id="GO:0016301">
    <property type="term" value="F:kinase activity"/>
    <property type="evidence" value="ECO:0007669"/>
    <property type="project" value="UniProtKB-KW"/>
</dbReference>
<feature type="domain" description="Bulb-type lectin" evidence="4">
    <location>
        <begin position="6"/>
        <end position="135"/>
    </location>
</feature>
<evidence type="ECO:0000256" key="3">
    <source>
        <dbReference type="ARBA" id="ARBA00023180"/>
    </source>
</evidence>
<dbReference type="FunFam" id="2.90.10.10:FF:000041">
    <property type="entry name" value="Uncharacterized protein"/>
    <property type="match status" value="1"/>
</dbReference>
<keyword evidence="5" id="KW-0430">Lectin</keyword>
<evidence type="ECO:0000256" key="1">
    <source>
        <dbReference type="ARBA" id="ARBA00022729"/>
    </source>
</evidence>
<evidence type="ECO:0000256" key="2">
    <source>
        <dbReference type="ARBA" id="ARBA00023157"/>
    </source>
</evidence>
<dbReference type="Pfam" id="PF01453">
    <property type="entry name" value="B_lectin"/>
    <property type="match status" value="1"/>
</dbReference>
<comment type="caution">
    <text evidence="5">The sequence shown here is derived from an EMBL/GenBank/DDBJ whole genome shotgun (WGS) entry which is preliminary data.</text>
</comment>
<keyword evidence="6" id="KW-1185">Reference proteome</keyword>
<dbReference type="FunFam" id="2.90.10.10:FF:000013">
    <property type="entry name" value="G-type lectin S-receptor-like serine/threonine-protein kinase LECRK1"/>
    <property type="match status" value="1"/>
</dbReference>